<dbReference type="RefSeq" id="WP_067650012.1">
    <property type="nucleotide sequence ID" value="NZ_KQ961030.1"/>
</dbReference>
<evidence type="ECO:0000313" key="10">
    <source>
        <dbReference type="EMBL" id="KXG84071.1"/>
    </source>
</evidence>
<dbReference type="InterPro" id="IPR036250">
    <property type="entry name" value="AcylCo_DH-like_C"/>
</dbReference>
<protein>
    <submittedName>
        <fullName evidence="10">Acyl-CoA dehydrogenase</fullName>
    </submittedName>
</protein>
<keyword evidence="11" id="KW-1185">Reference proteome</keyword>
<dbReference type="InterPro" id="IPR046373">
    <property type="entry name" value="Acyl-CoA_Oxase/DH_mid-dom_sf"/>
</dbReference>
<evidence type="ECO:0000256" key="1">
    <source>
        <dbReference type="ARBA" id="ARBA00001974"/>
    </source>
</evidence>
<dbReference type="SUPFAM" id="SSF47203">
    <property type="entry name" value="Acyl-CoA dehydrogenase C-terminal domain-like"/>
    <property type="match status" value="1"/>
</dbReference>
<evidence type="ECO:0000259" key="9">
    <source>
        <dbReference type="Pfam" id="PF02771"/>
    </source>
</evidence>
<dbReference type="Pfam" id="PF02770">
    <property type="entry name" value="Acyl-CoA_dh_M"/>
    <property type="match status" value="1"/>
</dbReference>
<comment type="caution">
    <text evidence="10">The sequence shown here is derived from an EMBL/GenBank/DDBJ whole genome shotgun (WGS) entry which is preliminary data.</text>
</comment>
<dbReference type="AlphaFoldDB" id="A0A135NY12"/>
<accession>A0A135NY12</accession>
<sequence>MSLLDLTDDERLLKEAVEDFAETALREQIRDFVRKHEFPTNLVKQFFSLGFMGTAYDPAYDGSGLGAKGAAIVAEALARVEPGFAAIFLCNSAPMTVISRFGSHEQKQKWLAPLCRGEMIASFGVTEPSGGSDVASIKLKATEDGDHFILNGSKIFSTNAGTPLHGLSTVVAVTDPERGPKGLSTFIVPVGTPGFSVGKPGAKIGWRIADSVELFFDNCRVSKDQIVGNRGDGLKQILTTLSIGRILVAATGLGLSRKAMDLAKNYGAERRVGGKPIFENQGLTFPIADVLTKIHAGELMVRHSASLSDDNQQFRTETSMTKLFCSELASEAADVALQVHGGYGIFEEFEVSGLLGEAKVLQIVEGTSEIQRLIIARELAE</sequence>
<comment type="cofactor">
    <cofactor evidence="1 6">
        <name>FAD</name>
        <dbReference type="ChEBI" id="CHEBI:57692"/>
    </cofactor>
</comment>
<evidence type="ECO:0000256" key="5">
    <source>
        <dbReference type="ARBA" id="ARBA00023002"/>
    </source>
</evidence>
<proteinExistence type="inferred from homology"/>
<dbReference type="Gene3D" id="1.20.140.10">
    <property type="entry name" value="Butyryl-CoA Dehydrogenase, subunit A, domain 3"/>
    <property type="match status" value="1"/>
</dbReference>
<dbReference type="FunFam" id="2.40.110.10:FF:000002">
    <property type="entry name" value="Acyl-CoA dehydrogenase fadE12"/>
    <property type="match status" value="1"/>
</dbReference>
<dbReference type="GO" id="GO:0003995">
    <property type="term" value="F:acyl-CoA dehydrogenase activity"/>
    <property type="evidence" value="ECO:0007669"/>
    <property type="project" value="InterPro"/>
</dbReference>
<dbReference type="Pfam" id="PF02771">
    <property type="entry name" value="Acyl-CoA_dh_N"/>
    <property type="match status" value="1"/>
</dbReference>
<feature type="domain" description="Acyl-CoA dehydrogenase/oxidase C-terminal" evidence="7">
    <location>
        <begin position="231"/>
        <end position="379"/>
    </location>
</feature>
<evidence type="ECO:0000259" key="7">
    <source>
        <dbReference type="Pfam" id="PF00441"/>
    </source>
</evidence>
<dbReference type="Gene3D" id="1.10.540.10">
    <property type="entry name" value="Acyl-CoA dehydrogenase/oxidase, N-terminal domain"/>
    <property type="match status" value="1"/>
</dbReference>
<evidence type="ECO:0000259" key="8">
    <source>
        <dbReference type="Pfam" id="PF02770"/>
    </source>
</evidence>
<comment type="similarity">
    <text evidence="2 6">Belongs to the acyl-CoA dehydrogenase family.</text>
</comment>
<dbReference type="EMBL" id="LNUW01000038">
    <property type="protein sequence ID" value="KXG84071.1"/>
    <property type="molecule type" value="Genomic_DNA"/>
</dbReference>
<dbReference type="PANTHER" id="PTHR43884:SF12">
    <property type="entry name" value="ISOVALERYL-COA DEHYDROGENASE, MITOCHONDRIAL-RELATED"/>
    <property type="match status" value="1"/>
</dbReference>
<dbReference type="InterPro" id="IPR009100">
    <property type="entry name" value="AcylCoA_DH/oxidase_NM_dom_sf"/>
</dbReference>
<keyword evidence="3 6" id="KW-0285">Flavoprotein</keyword>
<evidence type="ECO:0000256" key="6">
    <source>
        <dbReference type="RuleBase" id="RU362125"/>
    </source>
</evidence>
<feature type="domain" description="Acyl-CoA oxidase/dehydrogenase middle" evidence="8">
    <location>
        <begin position="122"/>
        <end position="219"/>
    </location>
</feature>
<dbReference type="InterPro" id="IPR009075">
    <property type="entry name" value="AcylCo_DH/oxidase_C"/>
</dbReference>
<organism evidence="10 11">
    <name type="scientific">Agrobacterium bohemicum</name>
    <dbReference type="NCBI Taxonomy" id="2052828"/>
    <lineage>
        <taxon>Bacteria</taxon>
        <taxon>Pseudomonadati</taxon>
        <taxon>Pseudomonadota</taxon>
        <taxon>Alphaproteobacteria</taxon>
        <taxon>Hyphomicrobiales</taxon>
        <taxon>Rhizobiaceae</taxon>
        <taxon>Rhizobium/Agrobacterium group</taxon>
        <taxon>Agrobacterium</taxon>
    </lineage>
</organism>
<reference evidence="10 11" key="1">
    <citation type="submission" date="2015-11" db="EMBL/GenBank/DDBJ databases">
        <title>Draft genome sequence of Agrobacterium sp. R89-1.</title>
        <authorList>
            <person name="Zahradnik J."/>
            <person name="Kyslikova E."/>
            <person name="Palyzova A."/>
            <person name="Kyslik P."/>
        </authorList>
    </citation>
    <scope>NUCLEOTIDE SEQUENCE [LARGE SCALE GENOMIC DNA]</scope>
    <source>
        <strain evidence="10 11">R89-1</strain>
    </source>
</reference>
<dbReference type="GO" id="GO:0050660">
    <property type="term" value="F:flavin adenine dinucleotide binding"/>
    <property type="evidence" value="ECO:0007669"/>
    <property type="project" value="InterPro"/>
</dbReference>
<evidence type="ECO:0000256" key="3">
    <source>
        <dbReference type="ARBA" id="ARBA00022630"/>
    </source>
</evidence>
<evidence type="ECO:0000313" key="11">
    <source>
        <dbReference type="Proteomes" id="UP000070498"/>
    </source>
</evidence>
<dbReference type="InterPro" id="IPR006089">
    <property type="entry name" value="Acyl-CoA_DH_CS"/>
</dbReference>
<dbReference type="InterPro" id="IPR006091">
    <property type="entry name" value="Acyl-CoA_Oxase/DH_mid-dom"/>
</dbReference>
<dbReference type="Pfam" id="PF00441">
    <property type="entry name" value="Acyl-CoA_dh_1"/>
    <property type="match status" value="1"/>
</dbReference>
<dbReference type="InterPro" id="IPR037069">
    <property type="entry name" value="AcylCoA_DH/ox_N_sf"/>
</dbReference>
<keyword evidence="4 6" id="KW-0274">FAD</keyword>
<dbReference type="Proteomes" id="UP000070498">
    <property type="component" value="Unassembled WGS sequence"/>
</dbReference>
<dbReference type="FunFam" id="1.20.140.10:FF:000001">
    <property type="entry name" value="Acyl-CoA dehydrogenase"/>
    <property type="match status" value="1"/>
</dbReference>
<dbReference type="Gene3D" id="2.40.110.10">
    <property type="entry name" value="Butyryl-CoA Dehydrogenase, subunit A, domain 2"/>
    <property type="match status" value="1"/>
</dbReference>
<gene>
    <name evidence="10" type="ORF">ATO67_13740</name>
</gene>
<feature type="domain" description="Acyl-CoA dehydrogenase/oxidase N-terminal" evidence="9">
    <location>
        <begin position="7"/>
        <end position="118"/>
    </location>
</feature>
<dbReference type="PANTHER" id="PTHR43884">
    <property type="entry name" value="ACYL-COA DEHYDROGENASE"/>
    <property type="match status" value="1"/>
</dbReference>
<dbReference type="PROSITE" id="PS00072">
    <property type="entry name" value="ACYL_COA_DH_1"/>
    <property type="match status" value="1"/>
</dbReference>
<evidence type="ECO:0000256" key="4">
    <source>
        <dbReference type="ARBA" id="ARBA00022827"/>
    </source>
</evidence>
<name>A0A135NY12_9HYPH</name>
<dbReference type="InterPro" id="IPR013786">
    <property type="entry name" value="AcylCoA_DH/ox_N"/>
</dbReference>
<evidence type="ECO:0000256" key="2">
    <source>
        <dbReference type="ARBA" id="ARBA00009347"/>
    </source>
</evidence>
<keyword evidence="5 6" id="KW-0560">Oxidoreductase</keyword>
<dbReference type="STRING" id="2052828.ATO67_13740"/>
<dbReference type="SUPFAM" id="SSF56645">
    <property type="entry name" value="Acyl-CoA dehydrogenase NM domain-like"/>
    <property type="match status" value="1"/>
</dbReference>